<dbReference type="Proteomes" id="UP001064489">
    <property type="component" value="Chromosome 4"/>
</dbReference>
<feature type="compositionally biased region" description="Basic and acidic residues" evidence="1">
    <location>
        <begin position="48"/>
        <end position="59"/>
    </location>
</feature>
<dbReference type="PANTHER" id="PTHR33600:SF3">
    <property type="entry name" value="PLASTID DIVISION PROTEIN PDV2"/>
    <property type="match status" value="1"/>
</dbReference>
<evidence type="ECO:0000313" key="4">
    <source>
        <dbReference type="Proteomes" id="UP001064489"/>
    </source>
</evidence>
<accession>A0AAD5IZ75</accession>
<feature type="compositionally biased region" description="Acidic residues" evidence="1">
    <location>
        <begin position="60"/>
        <end position="75"/>
    </location>
</feature>
<dbReference type="InterPro" id="IPR009050">
    <property type="entry name" value="Globin-like_sf"/>
</dbReference>
<protein>
    <recommendedName>
        <fullName evidence="2">Globin domain-containing protein</fullName>
    </recommendedName>
</protein>
<feature type="region of interest" description="Disordered" evidence="1">
    <location>
        <begin position="31"/>
        <end position="75"/>
    </location>
</feature>
<dbReference type="Gene3D" id="1.10.490.10">
    <property type="entry name" value="Globins"/>
    <property type="match status" value="1"/>
</dbReference>
<dbReference type="PRINTS" id="PR00188">
    <property type="entry name" value="PLANTGLOBIN"/>
</dbReference>
<evidence type="ECO:0000259" key="2">
    <source>
        <dbReference type="Pfam" id="PF00042"/>
    </source>
</evidence>
<gene>
    <name evidence="3" type="ORF">LWI28_009239</name>
</gene>
<dbReference type="GO" id="GO:0019825">
    <property type="term" value="F:oxygen binding"/>
    <property type="evidence" value="ECO:0007669"/>
    <property type="project" value="InterPro"/>
</dbReference>
<comment type="caution">
    <text evidence="3">The sequence shown here is derived from an EMBL/GenBank/DDBJ whole genome shotgun (WGS) entry which is preliminary data.</text>
</comment>
<organism evidence="3 4">
    <name type="scientific">Acer negundo</name>
    <name type="common">Box elder</name>
    <dbReference type="NCBI Taxonomy" id="4023"/>
    <lineage>
        <taxon>Eukaryota</taxon>
        <taxon>Viridiplantae</taxon>
        <taxon>Streptophyta</taxon>
        <taxon>Embryophyta</taxon>
        <taxon>Tracheophyta</taxon>
        <taxon>Spermatophyta</taxon>
        <taxon>Magnoliopsida</taxon>
        <taxon>eudicotyledons</taxon>
        <taxon>Gunneridae</taxon>
        <taxon>Pentapetalae</taxon>
        <taxon>rosids</taxon>
        <taxon>malvids</taxon>
        <taxon>Sapindales</taxon>
        <taxon>Sapindaceae</taxon>
        <taxon>Hippocastanoideae</taxon>
        <taxon>Acereae</taxon>
        <taxon>Acer</taxon>
    </lineage>
</organism>
<dbReference type="GO" id="GO:0020037">
    <property type="term" value="F:heme binding"/>
    <property type="evidence" value="ECO:0007669"/>
    <property type="project" value="InterPro"/>
</dbReference>
<sequence length="423" mass="47032">MDDDSIGLVLARAAELRLKISNCIHKASLSPTKQNIEEEEKGVFVSNGDDKNPILKSDEEVGGGEEEEEEDFDEEADRLLHIHDALESLEGQLGNLQNLQQQQRYDREVALGEIEYSRKMLLEKLKEYKGQHFEVIHETSNFAGETVEHDNDLLLPPYPSRVPGSLILDKGHLPQLHYTRKSVQNGVVTGEPINEAKKLDECDSNQGKTGSTASRKGFGHFIGLVAKTVFPLVGVVCVLSMTGFGQNLGKRSNPLKVLDIFQQPTIKEKRSVQCPPGKVLVVENGEARCFVKERVEIPFVSVAAKPDINFGTLKALNSFLLIILKNPSILCSVILLQNPPPWCFLMTCESAVKLRKAVKVTVGESNLKDLDATHFKYGVVHEHFEVTRYALLETIKEAVPEMKNAWAEDYDQLAAAIHSCGHV</sequence>
<dbReference type="EMBL" id="JAJSOW010000101">
    <property type="protein sequence ID" value="KAI9180903.1"/>
    <property type="molecule type" value="Genomic_DNA"/>
</dbReference>
<dbReference type="Pfam" id="PF00042">
    <property type="entry name" value="Globin"/>
    <property type="match status" value="1"/>
</dbReference>
<name>A0AAD5IZ75_ACENE</name>
<reference evidence="3" key="1">
    <citation type="journal article" date="2022" name="Plant J.">
        <title>Strategies of tolerance reflected in two North American maple genomes.</title>
        <authorList>
            <person name="McEvoy S.L."/>
            <person name="Sezen U.U."/>
            <person name="Trouern-Trend A."/>
            <person name="McMahon S.M."/>
            <person name="Schaberg P.G."/>
            <person name="Yang J."/>
            <person name="Wegrzyn J.L."/>
            <person name="Swenson N.G."/>
        </authorList>
    </citation>
    <scope>NUCLEOTIDE SEQUENCE</scope>
    <source>
        <strain evidence="3">91603</strain>
    </source>
</reference>
<evidence type="ECO:0000313" key="3">
    <source>
        <dbReference type="EMBL" id="KAI9180903.1"/>
    </source>
</evidence>
<dbReference type="SUPFAM" id="SSF46458">
    <property type="entry name" value="Globin-like"/>
    <property type="match status" value="1"/>
</dbReference>
<dbReference type="InterPro" id="IPR000971">
    <property type="entry name" value="Globin"/>
</dbReference>
<reference evidence="3" key="2">
    <citation type="submission" date="2023-02" db="EMBL/GenBank/DDBJ databases">
        <authorList>
            <person name="Swenson N.G."/>
            <person name="Wegrzyn J.L."/>
            <person name="Mcevoy S.L."/>
        </authorList>
    </citation>
    <scope>NUCLEOTIDE SEQUENCE</scope>
    <source>
        <strain evidence="3">91603</strain>
        <tissue evidence="3">Leaf</tissue>
    </source>
</reference>
<dbReference type="PANTHER" id="PTHR33600">
    <property type="entry name" value="PLASTID DIVISION PROTEIN PDV2"/>
    <property type="match status" value="1"/>
</dbReference>
<keyword evidence="4" id="KW-1185">Reference proteome</keyword>
<proteinExistence type="predicted"/>
<feature type="domain" description="Globin" evidence="2">
    <location>
        <begin position="349"/>
        <end position="417"/>
    </location>
</feature>
<dbReference type="InterPro" id="IPR038939">
    <property type="entry name" value="PDV1/PDV2"/>
</dbReference>
<dbReference type="GO" id="GO:0010020">
    <property type="term" value="P:chloroplast fission"/>
    <property type="evidence" value="ECO:0007669"/>
    <property type="project" value="InterPro"/>
</dbReference>
<evidence type="ECO:0000256" key="1">
    <source>
        <dbReference type="SAM" id="MobiDB-lite"/>
    </source>
</evidence>
<dbReference type="AlphaFoldDB" id="A0AAD5IZ75"/>
<dbReference type="InterPro" id="IPR012292">
    <property type="entry name" value="Globin/Proto"/>
</dbReference>